<dbReference type="Proteomes" id="UP000515211">
    <property type="component" value="Chromosome 1"/>
</dbReference>
<accession>A0A6P4DTD1</accession>
<dbReference type="AlphaFoldDB" id="A0A6P4DTD1"/>
<dbReference type="PROSITE" id="PS50994">
    <property type="entry name" value="INTEGRASE"/>
    <property type="match status" value="1"/>
</dbReference>
<reference evidence="3" key="2">
    <citation type="submission" date="2025-08" db="UniProtKB">
        <authorList>
            <consortium name="RefSeq"/>
        </authorList>
    </citation>
    <scope>IDENTIFICATION</scope>
    <source>
        <tissue evidence="3">Whole plant</tissue>
    </source>
</reference>
<sequence>MSIGKKVMEYAKSRDIKMLSSTPYYVQANGQVEAANKILIALIKKHIGRQPRNWHQTLSQVLWAYRNSPRGSTRTTPYKLVYGHDAVLPININLQSIRVARQDEIPVVDYWNSLYDELNELDDERLRALERVIRQKEIMSKSYNCRVKAKTFAVGDLV</sequence>
<gene>
    <name evidence="3" type="primary">LOC107494212</name>
</gene>
<evidence type="ECO:0000313" key="2">
    <source>
        <dbReference type="Proteomes" id="UP000515211"/>
    </source>
</evidence>
<dbReference type="InterPro" id="IPR012337">
    <property type="entry name" value="RNaseH-like_sf"/>
</dbReference>
<dbReference type="PANTHER" id="PTHR48475">
    <property type="entry name" value="RIBONUCLEASE H"/>
    <property type="match status" value="1"/>
</dbReference>
<evidence type="ECO:0000313" key="3">
    <source>
        <dbReference type="RefSeq" id="XP_015970756.1"/>
    </source>
</evidence>
<reference evidence="2" key="1">
    <citation type="journal article" date="2016" name="Nat. Genet.">
        <title>The genome sequences of Arachis duranensis and Arachis ipaensis, the diploid ancestors of cultivated peanut.</title>
        <authorList>
            <person name="Bertioli D.J."/>
            <person name="Cannon S.B."/>
            <person name="Froenicke L."/>
            <person name="Huang G."/>
            <person name="Farmer A.D."/>
            <person name="Cannon E.K."/>
            <person name="Liu X."/>
            <person name="Gao D."/>
            <person name="Clevenger J."/>
            <person name="Dash S."/>
            <person name="Ren L."/>
            <person name="Moretzsohn M.C."/>
            <person name="Shirasawa K."/>
            <person name="Huang W."/>
            <person name="Vidigal B."/>
            <person name="Abernathy B."/>
            <person name="Chu Y."/>
            <person name="Niederhuth C.E."/>
            <person name="Umale P."/>
            <person name="Araujo A.C."/>
            <person name="Kozik A."/>
            <person name="Kim K.D."/>
            <person name="Burow M.D."/>
            <person name="Varshney R.K."/>
            <person name="Wang X."/>
            <person name="Zhang X."/>
            <person name="Barkley N."/>
            <person name="Guimaraes P.M."/>
            <person name="Isobe S."/>
            <person name="Guo B."/>
            <person name="Liao B."/>
            <person name="Stalker H.T."/>
            <person name="Schmitz R.J."/>
            <person name="Scheffler B.E."/>
            <person name="Leal-Bertioli S.C."/>
            <person name="Xun X."/>
            <person name="Jackson S.A."/>
            <person name="Michelmore R."/>
            <person name="Ozias-Akins P."/>
        </authorList>
    </citation>
    <scope>NUCLEOTIDE SEQUENCE [LARGE SCALE GENOMIC DNA]</scope>
    <source>
        <strain evidence="2">cv. V14167</strain>
    </source>
</reference>
<dbReference type="Gene3D" id="3.30.420.10">
    <property type="entry name" value="Ribonuclease H-like superfamily/Ribonuclease H"/>
    <property type="match status" value="1"/>
</dbReference>
<name>A0A6P4DTD1_ARADU</name>
<dbReference type="KEGG" id="adu:107494212"/>
<dbReference type="RefSeq" id="XP_015970756.1">
    <property type="nucleotide sequence ID" value="XM_016115270.1"/>
</dbReference>
<proteinExistence type="predicted"/>
<evidence type="ECO:0000259" key="1">
    <source>
        <dbReference type="PROSITE" id="PS50994"/>
    </source>
</evidence>
<dbReference type="SUPFAM" id="SSF53098">
    <property type="entry name" value="Ribonuclease H-like"/>
    <property type="match status" value="1"/>
</dbReference>
<dbReference type="InterPro" id="IPR001584">
    <property type="entry name" value="Integrase_cat-core"/>
</dbReference>
<dbReference type="PANTHER" id="PTHR48475:SF1">
    <property type="entry name" value="RNASE H TYPE-1 DOMAIN-CONTAINING PROTEIN"/>
    <property type="match status" value="1"/>
</dbReference>
<keyword evidence="2" id="KW-1185">Reference proteome</keyword>
<dbReference type="GO" id="GO:0003676">
    <property type="term" value="F:nucleic acid binding"/>
    <property type="evidence" value="ECO:0007669"/>
    <property type="project" value="InterPro"/>
</dbReference>
<organism evidence="2 3">
    <name type="scientific">Arachis duranensis</name>
    <name type="common">Wild peanut</name>
    <dbReference type="NCBI Taxonomy" id="130453"/>
    <lineage>
        <taxon>Eukaryota</taxon>
        <taxon>Viridiplantae</taxon>
        <taxon>Streptophyta</taxon>
        <taxon>Embryophyta</taxon>
        <taxon>Tracheophyta</taxon>
        <taxon>Spermatophyta</taxon>
        <taxon>Magnoliopsida</taxon>
        <taxon>eudicotyledons</taxon>
        <taxon>Gunneridae</taxon>
        <taxon>Pentapetalae</taxon>
        <taxon>rosids</taxon>
        <taxon>fabids</taxon>
        <taxon>Fabales</taxon>
        <taxon>Fabaceae</taxon>
        <taxon>Papilionoideae</taxon>
        <taxon>50 kb inversion clade</taxon>
        <taxon>dalbergioids sensu lato</taxon>
        <taxon>Dalbergieae</taxon>
        <taxon>Pterocarpus clade</taxon>
        <taxon>Arachis</taxon>
    </lineage>
</organism>
<dbReference type="OrthoDB" id="1739513at2759"/>
<dbReference type="GeneID" id="107494212"/>
<dbReference type="InterPro" id="IPR036397">
    <property type="entry name" value="RNaseH_sf"/>
</dbReference>
<feature type="domain" description="Integrase catalytic" evidence="1">
    <location>
        <begin position="1"/>
        <end position="85"/>
    </location>
</feature>
<protein>
    <submittedName>
        <fullName evidence="3">Uncharacterized protein LOC107494212</fullName>
    </submittedName>
</protein>
<dbReference type="GO" id="GO:0015074">
    <property type="term" value="P:DNA integration"/>
    <property type="evidence" value="ECO:0007669"/>
    <property type="project" value="InterPro"/>
</dbReference>